<comment type="similarity">
    <text evidence="6">Belongs to the Vsr family.</text>
</comment>
<evidence type="ECO:0000313" key="7">
    <source>
        <dbReference type="EMBL" id="SCL48869.1"/>
    </source>
</evidence>
<evidence type="ECO:0000256" key="1">
    <source>
        <dbReference type="ARBA" id="ARBA00022722"/>
    </source>
</evidence>
<evidence type="ECO:0000256" key="4">
    <source>
        <dbReference type="ARBA" id="ARBA00022801"/>
    </source>
</evidence>
<organism evidence="7 8">
    <name type="scientific">Micromonospora yangpuensis</name>
    <dbReference type="NCBI Taxonomy" id="683228"/>
    <lineage>
        <taxon>Bacteria</taxon>
        <taxon>Bacillati</taxon>
        <taxon>Actinomycetota</taxon>
        <taxon>Actinomycetes</taxon>
        <taxon>Micromonosporales</taxon>
        <taxon>Micromonosporaceae</taxon>
        <taxon>Micromonospora</taxon>
    </lineage>
</organism>
<keyword evidence="5" id="KW-0234">DNA repair</keyword>
<dbReference type="EMBL" id="FMIA01000002">
    <property type="protein sequence ID" value="SCL48869.1"/>
    <property type="molecule type" value="Genomic_DNA"/>
</dbReference>
<dbReference type="InterPro" id="IPR004603">
    <property type="entry name" value="DNA_mismatch_endonuc_vsr"/>
</dbReference>
<dbReference type="GO" id="GO:0004519">
    <property type="term" value="F:endonuclease activity"/>
    <property type="evidence" value="ECO:0007669"/>
    <property type="project" value="UniProtKB-KW"/>
</dbReference>
<evidence type="ECO:0000256" key="5">
    <source>
        <dbReference type="ARBA" id="ARBA00023204"/>
    </source>
</evidence>
<protein>
    <submittedName>
        <fullName evidence="7">T/G mismatch-specific endonuclease</fullName>
    </submittedName>
</protein>
<keyword evidence="2 7" id="KW-0255">Endonuclease</keyword>
<dbReference type="GO" id="GO:0006298">
    <property type="term" value="P:mismatch repair"/>
    <property type="evidence" value="ECO:0007669"/>
    <property type="project" value="InterPro"/>
</dbReference>
<keyword evidence="1" id="KW-0540">Nuclease</keyword>
<evidence type="ECO:0000313" key="8">
    <source>
        <dbReference type="Proteomes" id="UP000198937"/>
    </source>
</evidence>
<reference evidence="7 8" key="1">
    <citation type="submission" date="2016-06" db="EMBL/GenBank/DDBJ databases">
        <authorList>
            <person name="Kjaerup R.B."/>
            <person name="Dalgaard T.S."/>
            <person name="Juul-Madsen H.R."/>
        </authorList>
    </citation>
    <scope>NUCLEOTIDE SEQUENCE [LARGE SCALE GENOMIC DNA]</scope>
    <source>
        <strain evidence="7 8">DSM 45577</strain>
    </source>
</reference>
<proteinExistence type="inferred from homology"/>
<dbReference type="NCBIfam" id="TIGR00632">
    <property type="entry name" value="vsr"/>
    <property type="match status" value="1"/>
</dbReference>
<dbReference type="InterPro" id="IPR011335">
    <property type="entry name" value="Restrct_endonuc-II-like"/>
</dbReference>
<evidence type="ECO:0000256" key="3">
    <source>
        <dbReference type="ARBA" id="ARBA00022763"/>
    </source>
</evidence>
<dbReference type="CDD" id="cd00221">
    <property type="entry name" value="Vsr"/>
    <property type="match status" value="1"/>
</dbReference>
<gene>
    <name evidence="7" type="ORF">GA0070617_1005</name>
</gene>
<accession>A0A1C6U4R4</accession>
<dbReference type="Gene3D" id="3.40.960.10">
    <property type="entry name" value="VSR Endonuclease"/>
    <property type="match status" value="1"/>
</dbReference>
<keyword evidence="4" id="KW-0378">Hydrolase</keyword>
<dbReference type="Pfam" id="PF03852">
    <property type="entry name" value="Vsr"/>
    <property type="match status" value="1"/>
</dbReference>
<dbReference type="OrthoDB" id="9801520at2"/>
<keyword evidence="3" id="KW-0227">DNA damage</keyword>
<dbReference type="AlphaFoldDB" id="A0A1C6U4R4"/>
<dbReference type="Proteomes" id="UP000198937">
    <property type="component" value="Unassembled WGS sequence"/>
</dbReference>
<evidence type="ECO:0000256" key="6">
    <source>
        <dbReference type="ARBA" id="ARBA00029466"/>
    </source>
</evidence>
<sequence length="130" mass="14981">MRGNRGRDTQPEMRVRRAVWSIGLRYRVGIRPLPSMRRTADLVFTRAKVAVFVDGCYWHGCPAHYRPARLNAEFWASKIEGNRRRDVETDLRLRQAGWTVLRIWEHEEAAVAADRVRAAVATARALSNPL</sequence>
<dbReference type="STRING" id="683228.GA0070617_1005"/>
<keyword evidence="8" id="KW-1185">Reference proteome</keyword>
<evidence type="ECO:0000256" key="2">
    <source>
        <dbReference type="ARBA" id="ARBA00022759"/>
    </source>
</evidence>
<name>A0A1C6U4R4_9ACTN</name>
<dbReference type="SUPFAM" id="SSF52980">
    <property type="entry name" value="Restriction endonuclease-like"/>
    <property type="match status" value="1"/>
</dbReference>
<dbReference type="GO" id="GO:0016787">
    <property type="term" value="F:hydrolase activity"/>
    <property type="evidence" value="ECO:0007669"/>
    <property type="project" value="UniProtKB-KW"/>
</dbReference>